<dbReference type="Proteomes" id="UP000265140">
    <property type="component" value="Chromosome 1"/>
</dbReference>
<accession>A0A6Q2ZQR2</accession>
<evidence type="ECO:0000259" key="1">
    <source>
        <dbReference type="Pfam" id="PF01379"/>
    </source>
</evidence>
<organism evidence="2 3">
    <name type="scientific">Esox lucius</name>
    <name type="common">Northern pike</name>
    <dbReference type="NCBI Taxonomy" id="8010"/>
    <lineage>
        <taxon>Eukaryota</taxon>
        <taxon>Metazoa</taxon>
        <taxon>Chordata</taxon>
        <taxon>Craniata</taxon>
        <taxon>Vertebrata</taxon>
        <taxon>Euteleostomi</taxon>
        <taxon>Actinopterygii</taxon>
        <taxon>Neopterygii</taxon>
        <taxon>Teleostei</taxon>
        <taxon>Protacanthopterygii</taxon>
        <taxon>Esociformes</taxon>
        <taxon>Esocidae</taxon>
        <taxon>Esox</taxon>
    </lineage>
</organism>
<reference evidence="2" key="3">
    <citation type="submission" date="2025-08" db="UniProtKB">
        <authorList>
            <consortium name="Ensembl"/>
        </authorList>
    </citation>
    <scope>IDENTIFICATION</scope>
</reference>
<reference evidence="2" key="4">
    <citation type="submission" date="2025-09" db="UniProtKB">
        <authorList>
            <consortium name="Ensembl"/>
        </authorList>
    </citation>
    <scope>IDENTIFICATION</scope>
</reference>
<dbReference type="GO" id="GO:0004418">
    <property type="term" value="F:hydroxymethylbilane synthase activity"/>
    <property type="evidence" value="ECO:0007669"/>
    <property type="project" value="InterPro"/>
</dbReference>
<evidence type="ECO:0000313" key="3">
    <source>
        <dbReference type="Proteomes" id="UP000265140"/>
    </source>
</evidence>
<reference evidence="2" key="2">
    <citation type="submission" date="2020-02" db="EMBL/GenBank/DDBJ databases">
        <title>Esox lucius (northern pike) genome, fEsoLuc1, primary haplotype.</title>
        <authorList>
            <person name="Myers G."/>
            <person name="Karagic N."/>
            <person name="Meyer A."/>
            <person name="Pippel M."/>
            <person name="Reichard M."/>
            <person name="Winkler S."/>
            <person name="Tracey A."/>
            <person name="Sims Y."/>
            <person name="Howe K."/>
            <person name="Rhie A."/>
            <person name="Formenti G."/>
            <person name="Durbin R."/>
            <person name="Fedrigo O."/>
            <person name="Jarvis E.D."/>
        </authorList>
    </citation>
    <scope>NUCLEOTIDE SEQUENCE [LARGE SCALE GENOMIC DNA]</scope>
</reference>
<keyword evidence="3" id="KW-1185">Reference proteome</keyword>
<name>A0A6Q2ZQR2_ESOLU</name>
<dbReference type="AlphaFoldDB" id="A0A6Q2ZQR2"/>
<dbReference type="Bgee" id="ENSELUG00000014808">
    <property type="expression patterns" value="Expressed in mesonephros and 15 other cell types or tissues"/>
</dbReference>
<sequence length="77" mass="8935">MEGPYKYIRDGNGKVTRVIRIGTRKSQLARIQTDSVAEQLKGLYPDVRLEIMGINYWYLLPFRLHLSATVCTYRCVV</sequence>
<dbReference type="SUPFAM" id="SSF53850">
    <property type="entry name" value="Periplasmic binding protein-like II"/>
    <property type="match status" value="1"/>
</dbReference>
<dbReference type="GO" id="GO:0033014">
    <property type="term" value="P:tetrapyrrole biosynthetic process"/>
    <property type="evidence" value="ECO:0007669"/>
    <property type="project" value="InterPro"/>
</dbReference>
<dbReference type="GeneTree" id="ENSGT00390000009083"/>
<dbReference type="Gene3D" id="3.40.190.10">
    <property type="entry name" value="Periplasmic binding protein-like II"/>
    <property type="match status" value="1"/>
</dbReference>
<evidence type="ECO:0000313" key="2">
    <source>
        <dbReference type="Ensembl" id="ENSELUP00000079910.2"/>
    </source>
</evidence>
<dbReference type="Pfam" id="PF01379">
    <property type="entry name" value="Porphobil_deam"/>
    <property type="match status" value="1"/>
</dbReference>
<protein>
    <recommendedName>
        <fullName evidence="1">Porphobilinogen deaminase N-terminal domain-containing protein</fullName>
    </recommendedName>
</protein>
<dbReference type="Ensembl" id="ENSELUT00000054088.2">
    <property type="protein sequence ID" value="ENSELUP00000079910.2"/>
    <property type="gene ID" value="ENSELUG00000014808.3"/>
</dbReference>
<reference evidence="3" key="1">
    <citation type="journal article" date="2014" name="PLoS ONE">
        <title>The genome and linkage map of the northern pike (Esox lucius): conserved synteny revealed between the salmonid sister group and the Neoteleostei.</title>
        <authorList>
            <person name="Rondeau E.B."/>
            <person name="Minkley D.R."/>
            <person name="Leong J.S."/>
            <person name="Messmer A.M."/>
            <person name="Jantzen J.R."/>
            <person name="von Schalburg K.R."/>
            <person name="Lemon C."/>
            <person name="Bird N.H."/>
            <person name="Koop B.F."/>
        </authorList>
    </citation>
    <scope>NUCLEOTIDE SEQUENCE</scope>
</reference>
<dbReference type="InterPro" id="IPR022417">
    <property type="entry name" value="Porphobilin_deaminase_N"/>
</dbReference>
<feature type="domain" description="Porphobilinogen deaminase N-terminal" evidence="1">
    <location>
        <begin position="19"/>
        <end position="52"/>
    </location>
</feature>
<proteinExistence type="predicted"/>